<dbReference type="Proteomes" id="UP000499080">
    <property type="component" value="Unassembled WGS sequence"/>
</dbReference>
<dbReference type="OrthoDB" id="10325137at2759"/>
<keyword evidence="1" id="KW-0732">Signal</keyword>
<feature type="chain" id="PRO_5021290395" description="DUF19 domain-containing protein" evidence="1">
    <location>
        <begin position="18"/>
        <end position="223"/>
    </location>
</feature>
<comment type="caution">
    <text evidence="2">The sequence shown here is derived from an EMBL/GenBank/DDBJ whole genome shotgun (WGS) entry which is preliminary data.</text>
</comment>
<sequence>MWAFALVALGLMNGVLSLGLICEKKVDKACRLSSVLEKSLPGTVEKLEEECLNLQKLRKCMIDTLGECDGAEYDENSIMEGGLSKDTLRLLKLTTEICKKDSDLHSRFVQDMPCFKKVSDAINEDQDCDDFGILRASLTNTDDGSVHSDIYECQRVLSDMNCFLSRFFDQCGRRAKDTAVEIIQKGGSLDDQCPKDVRRNVLHLFNIWEKQTGKQVHVHELFS</sequence>
<organism evidence="2 3">
    <name type="scientific">Araneus ventricosus</name>
    <name type="common">Orbweaver spider</name>
    <name type="synonym">Epeira ventricosa</name>
    <dbReference type="NCBI Taxonomy" id="182803"/>
    <lineage>
        <taxon>Eukaryota</taxon>
        <taxon>Metazoa</taxon>
        <taxon>Ecdysozoa</taxon>
        <taxon>Arthropoda</taxon>
        <taxon>Chelicerata</taxon>
        <taxon>Arachnida</taxon>
        <taxon>Araneae</taxon>
        <taxon>Araneomorphae</taxon>
        <taxon>Entelegynae</taxon>
        <taxon>Araneoidea</taxon>
        <taxon>Araneidae</taxon>
        <taxon>Araneus</taxon>
    </lineage>
</organism>
<accession>A0A4Y2JM77</accession>
<keyword evidence="3" id="KW-1185">Reference proteome</keyword>
<feature type="signal peptide" evidence="1">
    <location>
        <begin position="1"/>
        <end position="17"/>
    </location>
</feature>
<evidence type="ECO:0000313" key="2">
    <source>
        <dbReference type="EMBL" id="GBM91064.1"/>
    </source>
</evidence>
<name>A0A4Y2JM77_ARAVE</name>
<evidence type="ECO:0000256" key="1">
    <source>
        <dbReference type="SAM" id="SignalP"/>
    </source>
</evidence>
<evidence type="ECO:0000313" key="3">
    <source>
        <dbReference type="Proteomes" id="UP000499080"/>
    </source>
</evidence>
<dbReference type="EMBL" id="BGPR01003670">
    <property type="protein sequence ID" value="GBM91064.1"/>
    <property type="molecule type" value="Genomic_DNA"/>
</dbReference>
<dbReference type="AlphaFoldDB" id="A0A4Y2JM77"/>
<evidence type="ECO:0008006" key="4">
    <source>
        <dbReference type="Google" id="ProtNLM"/>
    </source>
</evidence>
<protein>
    <recommendedName>
        <fullName evidence="4">DUF19 domain-containing protein</fullName>
    </recommendedName>
</protein>
<reference evidence="2 3" key="1">
    <citation type="journal article" date="2019" name="Sci. Rep.">
        <title>Orb-weaving spider Araneus ventricosus genome elucidates the spidroin gene catalogue.</title>
        <authorList>
            <person name="Kono N."/>
            <person name="Nakamura H."/>
            <person name="Ohtoshi R."/>
            <person name="Moran D.A.P."/>
            <person name="Shinohara A."/>
            <person name="Yoshida Y."/>
            <person name="Fujiwara M."/>
            <person name="Mori M."/>
            <person name="Tomita M."/>
            <person name="Arakawa K."/>
        </authorList>
    </citation>
    <scope>NUCLEOTIDE SEQUENCE [LARGE SCALE GENOMIC DNA]</scope>
</reference>
<gene>
    <name evidence="2" type="ORF">AVEN_270723_1</name>
</gene>
<proteinExistence type="predicted"/>